<dbReference type="Gene3D" id="3.40.50.300">
    <property type="entry name" value="P-loop containing nucleotide triphosphate hydrolases"/>
    <property type="match status" value="1"/>
</dbReference>
<keyword evidence="2 5" id="KW-0547">Nucleotide-binding</keyword>
<dbReference type="InterPro" id="IPR027417">
    <property type="entry name" value="P-loop_NTPase"/>
</dbReference>
<evidence type="ECO:0000313" key="8">
    <source>
        <dbReference type="Proteomes" id="UP000076964"/>
    </source>
</evidence>
<dbReference type="HAMAP" id="MF_00376">
    <property type="entry name" value="Dephospho_CoA_kinase"/>
    <property type="match status" value="1"/>
</dbReference>
<dbReference type="EC" id="2.7.1.24" evidence="5 6"/>
<sequence length="195" mass="22348">MSCAKNLRVAITGPPAAGKTTVLSIFAKKGVPVFSADEEVRKLSGPCKVGFHQVIKALGKEFLTKEGELNRRKLLCAMLTNLEIKKKLEEIFHPLVKNSLLLWFDKNRDKPLVVAEIPLLYQGGWERFFDRVIWVIAPEEVLLKRLSQRLKDEKLAKELLKCYKKDLPEKIFPDLVIESTDSLPKIEEKIKNDFF</sequence>
<keyword evidence="5" id="KW-0963">Cytoplasm</keyword>
<keyword evidence="4 5" id="KW-0173">Coenzyme A biosynthesis</keyword>
<dbReference type="RefSeq" id="WP_068540528.1">
    <property type="nucleotide sequence ID" value="NZ_LSFI01000002.1"/>
</dbReference>
<comment type="catalytic activity">
    <reaction evidence="5">
        <text>3'-dephospho-CoA + ATP = ADP + CoA + H(+)</text>
        <dbReference type="Rhea" id="RHEA:18245"/>
        <dbReference type="ChEBI" id="CHEBI:15378"/>
        <dbReference type="ChEBI" id="CHEBI:30616"/>
        <dbReference type="ChEBI" id="CHEBI:57287"/>
        <dbReference type="ChEBI" id="CHEBI:57328"/>
        <dbReference type="ChEBI" id="CHEBI:456216"/>
        <dbReference type="EC" id="2.7.1.24"/>
    </reaction>
</comment>
<gene>
    <name evidence="5" type="primary">coaE</name>
    <name evidence="7" type="ORF">TH606_00590</name>
</gene>
<evidence type="ECO:0000256" key="6">
    <source>
        <dbReference type="NCBIfam" id="TIGR00152"/>
    </source>
</evidence>
<evidence type="ECO:0000313" key="7">
    <source>
        <dbReference type="EMBL" id="OAG28630.1"/>
    </source>
</evidence>
<dbReference type="SUPFAM" id="SSF52540">
    <property type="entry name" value="P-loop containing nucleoside triphosphate hydrolases"/>
    <property type="match status" value="1"/>
</dbReference>
<evidence type="ECO:0000256" key="1">
    <source>
        <dbReference type="ARBA" id="ARBA00009018"/>
    </source>
</evidence>
<dbReference type="Pfam" id="PF01121">
    <property type="entry name" value="CoaE"/>
    <property type="match status" value="1"/>
</dbReference>
<evidence type="ECO:0000256" key="2">
    <source>
        <dbReference type="ARBA" id="ARBA00022741"/>
    </source>
</evidence>
<dbReference type="NCBIfam" id="TIGR00152">
    <property type="entry name" value="dephospho-CoA kinase"/>
    <property type="match status" value="1"/>
</dbReference>
<dbReference type="PANTHER" id="PTHR10695:SF46">
    <property type="entry name" value="BIFUNCTIONAL COENZYME A SYNTHASE-RELATED"/>
    <property type="match status" value="1"/>
</dbReference>
<feature type="binding site" evidence="5">
    <location>
        <begin position="16"/>
        <end position="21"/>
    </location>
    <ligand>
        <name>ATP</name>
        <dbReference type="ChEBI" id="CHEBI:30616"/>
    </ligand>
</feature>
<keyword evidence="5" id="KW-0418">Kinase</keyword>
<comment type="pathway">
    <text evidence="5">Cofactor biosynthesis; coenzyme A biosynthesis; CoA from (R)-pantothenate: step 5/5.</text>
</comment>
<dbReference type="GO" id="GO:0004140">
    <property type="term" value="F:dephospho-CoA kinase activity"/>
    <property type="evidence" value="ECO:0007669"/>
    <property type="project" value="UniProtKB-UniRule"/>
</dbReference>
<protein>
    <recommendedName>
        <fullName evidence="5 6">Dephospho-CoA kinase</fullName>
        <ecNumber evidence="5 6">2.7.1.24</ecNumber>
    </recommendedName>
    <alternativeName>
        <fullName evidence="5">Dephosphocoenzyme A kinase</fullName>
    </alternativeName>
</protein>
<dbReference type="EMBL" id="LSFI01000002">
    <property type="protein sequence ID" value="OAG28630.1"/>
    <property type="molecule type" value="Genomic_DNA"/>
</dbReference>
<dbReference type="AlphaFoldDB" id="A0A177EB41"/>
<dbReference type="InterPro" id="IPR001977">
    <property type="entry name" value="Depp_CoAkinase"/>
</dbReference>
<dbReference type="PANTHER" id="PTHR10695">
    <property type="entry name" value="DEPHOSPHO-COA KINASE-RELATED"/>
    <property type="match status" value="1"/>
</dbReference>
<accession>A0A177EB41</accession>
<comment type="caution">
    <text evidence="7">The sequence shown here is derived from an EMBL/GenBank/DDBJ whole genome shotgun (WGS) entry which is preliminary data.</text>
</comment>
<dbReference type="CDD" id="cd02022">
    <property type="entry name" value="DPCK"/>
    <property type="match status" value="1"/>
</dbReference>
<evidence type="ECO:0000256" key="5">
    <source>
        <dbReference type="HAMAP-Rule" id="MF_00376"/>
    </source>
</evidence>
<dbReference type="UniPathway" id="UPA00241">
    <property type="reaction ID" value="UER00356"/>
</dbReference>
<proteinExistence type="inferred from homology"/>
<evidence type="ECO:0000256" key="4">
    <source>
        <dbReference type="ARBA" id="ARBA00022993"/>
    </source>
</evidence>
<dbReference type="STRING" id="1795632.TH606_00590"/>
<keyword evidence="3 5" id="KW-0067">ATP-binding</keyword>
<keyword evidence="5" id="KW-0808">Transferase</keyword>
<organism evidence="7 8">
    <name type="scientific">Thermodesulfatator autotrophicus</name>
    <dbReference type="NCBI Taxonomy" id="1795632"/>
    <lineage>
        <taxon>Bacteria</taxon>
        <taxon>Pseudomonadati</taxon>
        <taxon>Thermodesulfobacteriota</taxon>
        <taxon>Thermodesulfobacteria</taxon>
        <taxon>Thermodesulfobacteriales</taxon>
        <taxon>Thermodesulfatatoraceae</taxon>
        <taxon>Thermodesulfatator</taxon>
    </lineage>
</organism>
<comment type="subcellular location">
    <subcellularLocation>
        <location evidence="5">Cytoplasm</location>
    </subcellularLocation>
</comment>
<comment type="function">
    <text evidence="5">Catalyzes the phosphorylation of the 3'-hydroxyl group of dephosphocoenzyme A to form coenzyme A.</text>
</comment>
<dbReference type="GO" id="GO:0005524">
    <property type="term" value="F:ATP binding"/>
    <property type="evidence" value="ECO:0007669"/>
    <property type="project" value="UniProtKB-UniRule"/>
</dbReference>
<dbReference type="Proteomes" id="UP000076964">
    <property type="component" value="Unassembled WGS sequence"/>
</dbReference>
<name>A0A177EB41_9BACT</name>
<dbReference type="PROSITE" id="PS51219">
    <property type="entry name" value="DPCK"/>
    <property type="match status" value="1"/>
</dbReference>
<reference evidence="7 8" key="1">
    <citation type="submission" date="2016-02" db="EMBL/GenBank/DDBJ databases">
        <title>Draft genome sequence of Thermodesulfatator sp. S606.</title>
        <authorList>
            <person name="Lai Q."/>
            <person name="Cao J."/>
            <person name="Dupont S."/>
            <person name="Shao Z."/>
            <person name="Jebbar M."/>
            <person name="Alain K."/>
        </authorList>
    </citation>
    <scope>NUCLEOTIDE SEQUENCE [LARGE SCALE GENOMIC DNA]</scope>
    <source>
        <strain evidence="7 8">S606</strain>
    </source>
</reference>
<dbReference type="GO" id="GO:0015937">
    <property type="term" value="P:coenzyme A biosynthetic process"/>
    <property type="evidence" value="ECO:0007669"/>
    <property type="project" value="UniProtKB-UniRule"/>
</dbReference>
<dbReference type="GO" id="GO:0005737">
    <property type="term" value="C:cytoplasm"/>
    <property type="evidence" value="ECO:0007669"/>
    <property type="project" value="UniProtKB-SubCell"/>
</dbReference>
<dbReference type="OrthoDB" id="9812943at2"/>
<comment type="similarity">
    <text evidence="1 5">Belongs to the CoaE family.</text>
</comment>
<keyword evidence="8" id="KW-1185">Reference proteome</keyword>
<evidence type="ECO:0000256" key="3">
    <source>
        <dbReference type="ARBA" id="ARBA00022840"/>
    </source>
</evidence>